<dbReference type="PANTHER" id="PTHR42844">
    <property type="entry name" value="DIHYDRONEOPTERIN ALDOLASE 1-RELATED"/>
    <property type="match status" value="1"/>
</dbReference>
<feature type="domain" description="Dihydroneopterin aldolase/epimerase" evidence="7">
    <location>
        <begin position="17"/>
        <end position="134"/>
    </location>
</feature>
<protein>
    <recommendedName>
        <fullName evidence="6">7,8-dihydroneopterin aldolase</fullName>
        <ecNumber evidence="6">4.1.2.25</ecNumber>
    </recommendedName>
</protein>
<dbReference type="EMBL" id="JAKGBZ010000009">
    <property type="protein sequence ID" value="MCF3946320.1"/>
    <property type="molecule type" value="Genomic_DNA"/>
</dbReference>
<dbReference type="GO" id="GO:0004150">
    <property type="term" value="F:dihydroneopterin aldolase activity"/>
    <property type="evidence" value="ECO:0007669"/>
    <property type="project" value="UniProtKB-EC"/>
</dbReference>
<dbReference type="SUPFAM" id="SSF55620">
    <property type="entry name" value="Tetrahydrobiopterin biosynthesis enzymes-like"/>
    <property type="match status" value="1"/>
</dbReference>
<organism evidence="8 9">
    <name type="scientific">Acidiphilium iwatense</name>
    <dbReference type="NCBI Taxonomy" id="768198"/>
    <lineage>
        <taxon>Bacteria</taxon>
        <taxon>Pseudomonadati</taxon>
        <taxon>Pseudomonadota</taxon>
        <taxon>Alphaproteobacteria</taxon>
        <taxon>Acetobacterales</taxon>
        <taxon>Acidocellaceae</taxon>
        <taxon>Acidiphilium</taxon>
    </lineage>
</organism>
<evidence type="ECO:0000256" key="5">
    <source>
        <dbReference type="ARBA" id="ARBA00023239"/>
    </source>
</evidence>
<evidence type="ECO:0000256" key="1">
    <source>
        <dbReference type="ARBA" id="ARBA00001353"/>
    </source>
</evidence>
<evidence type="ECO:0000313" key="9">
    <source>
        <dbReference type="Proteomes" id="UP001521209"/>
    </source>
</evidence>
<dbReference type="InterPro" id="IPR006157">
    <property type="entry name" value="FolB_dom"/>
</dbReference>
<dbReference type="Gene3D" id="3.30.1130.10">
    <property type="match status" value="1"/>
</dbReference>
<evidence type="ECO:0000256" key="4">
    <source>
        <dbReference type="ARBA" id="ARBA00022909"/>
    </source>
</evidence>
<comment type="similarity">
    <text evidence="3 6">Belongs to the DHNA family.</text>
</comment>
<evidence type="ECO:0000259" key="7">
    <source>
        <dbReference type="SMART" id="SM00905"/>
    </source>
</evidence>
<dbReference type="InterPro" id="IPR043133">
    <property type="entry name" value="GTP-CH-I_C/QueF"/>
</dbReference>
<dbReference type="NCBIfam" id="TIGR00525">
    <property type="entry name" value="folB"/>
    <property type="match status" value="1"/>
</dbReference>
<dbReference type="SMART" id="SM00905">
    <property type="entry name" value="FolB"/>
    <property type="match status" value="1"/>
</dbReference>
<comment type="catalytic activity">
    <reaction evidence="1 6">
        <text>7,8-dihydroneopterin = 6-hydroxymethyl-7,8-dihydropterin + glycolaldehyde</text>
        <dbReference type="Rhea" id="RHEA:10540"/>
        <dbReference type="ChEBI" id="CHEBI:17001"/>
        <dbReference type="ChEBI" id="CHEBI:17071"/>
        <dbReference type="ChEBI" id="CHEBI:44841"/>
        <dbReference type="EC" id="4.1.2.25"/>
    </reaction>
</comment>
<name>A0ABS9DUB7_9PROT</name>
<proteinExistence type="inferred from homology"/>
<sequence length="136" mass="15422">MMETARLADAALSRRRMFVRDLVMEARIGVHAHEHGRTQRIRVNLDLAVDDDGARPLSRQAVGRDVLTRVVDYEHLVNAARELIVAGHVQLVETLAERLAELCLADRRVALVRVRVEKLDVFPDAEAVGVEIERRR</sequence>
<dbReference type="EC" id="4.1.2.25" evidence="6"/>
<evidence type="ECO:0000256" key="2">
    <source>
        <dbReference type="ARBA" id="ARBA00005013"/>
    </source>
</evidence>
<dbReference type="Pfam" id="PF02152">
    <property type="entry name" value="FolB"/>
    <property type="match status" value="1"/>
</dbReference>
<gene>
    <name evidence="8" type="primary">folB</name>
    <name evidence="8" type="ORF">L2A60_06435</name>
</gene>
<keyword evidence="4 6" id="KW-0289">Folate biosynthesis</keyword>
<keyword evidence="5 6" id="KW-0456">Lyase</keyword>
<reference evidence="8 9" key="1">
    <citation type="submission" date="2022-01" db="EMBL/GenBank/DDBJ databases">
        <authorList>
            <person name="Won M."/>
            <person name="Kim S.-J."/>
            <person name="Kwon S.-W."/>
        </authorList>
    </citation>
    <scope>NUCLEOTIDE SEQUENCE [LARGE SCALE GENOMIC DNA]</scope>
    <source>
        <strain evidence="8 9">KCTC 23505</strain>
    </source>
</reference>
<evidence type="ECO:0000256" key="6">
    <source>
        <dbReference type="RuleBase" id="RU362079"/>
    </source>
</evidence>
<accession>A0ABS9DUB7</accession>
<evidence type="ECO:0000313" key="8">
    <source>
        <dbReference type="EMBL" id="MCF3946320.1"/>
    </source>
</evidence>
<dbReference type="Proteomes" id="UP001521209">
    <property type="component" value="Unassembled WGS sequence"/>
</dbReference>
<dbReference type="InterPro" id="IPR006156">
    <property type="entry name" value="Dihydroneopterin_aldolase"/>
</dbReference>
<keyword evidence="9" id="KW-1185">Reference proteome</keyword>
<evidence type="ECO:0000256" key="3">
    <source>
        <dbReference type="ARBA" id="ARBA00005708"/>
    </source>
</evidence>
<comment type="caution">
    <text evidence="8">The sequence shown here is derived from an EMBL/GenBank/DDBJ whole genome shotgun (WGS) entry which is preliminary data.</text>
</comment>
<comment type="function">
    <text evidence="6">Catalyzes the conversion of 7,8-dihydroneopterin to 6-hydroxymethyl-7,8-dihydropterin.</text>
</comment>
<dbReference type="NCBIfam" id="TIGR00526">
    <property type="entry name" value="folB_dom"/>
    <property type="match status" value="1"/>
</dbReference>
<comment type="pathway">
    <text evidence="2 6">Cofactor biosynthesis; tetrahydrofolate biosynthesis; 2-amino-4-hydroxy-6-hydroxymethyl-7,8-dihydropteridine diphosphate from 7,8-dihydroneopterin triphosphate: step 3/4.</text>
</comment>
<dbReference type="PANTHER" id="PTHR42844:SF1">
    <property type="entry name" value="DIHYDRONEOPTERIN ALDOLASE 1-RELATED"/>
    <property type="match status" value="1"/>
</dbReference>